<dbReference type="GO" id="GO:0003677">
    <property type="term" value="F:DNA binding"/>
    <property type="evidence" value="ECO:0007669"/>
    <property type="project" value="InterPro"/>
</dbReference>
<gene>
    <name evidence="4" type="ORF">EUA03_03190</name>
</gene>
<evidence type="ECO:0000313" key="4">
    <source>
        <dbReference type="EMBL" id="TDK93084.1"/>
    </source>
</evidence>
<sequence>MSRFQLLSDAQWSLIEDLLPARTGKRGRPFQDARSMVEGIIYRYRCGIAWRDVPEVFGPWQSIWTWHRRMSADGTWDTVLARLLTAAEDAGILDWAVSVDSTIARAHQHATNLTRDTGAGSNYTNLAIEPPDHGIGRSRGGLTSKIHHLVDGGGRPLVVLVGAGQAHDGPVFEHLLAHLKVSRRSGGRARTRPDRVRGDKAYSSRATRTLLRQRRIRAAIPEPSDQIANRKRRGSQGGRPPAFDALDYKGRNVVERNFNVVKQWRGLATRYDKLAIVYRAAAVLRAVTIWLPYLSDTP</sequence>
<feature type="region of interest" description="Disordered" evidence="1">
    <location>
        <begin position="221"/>
        <end position="242"/>
    </location>
</feature>
<feature type="domain" description="Transposase IS4-like" evidence="2">
    <location>
        <begin position="96"/>
        <end position="282"/>
    </location>
</feature>
<dbReference type="EMBL" id="SDLO01000002">
    <property type="protein sequence ID" value="TDK93084.1"/>
    <property type="molecule type" value="Genomic_DNA"/>
</dbReference>
<proteinExistence type="predicted"/>
<organism evidence="4 5">
    <name type="scientific">Mycolicibacterium mucogenicum</name>
    <name type="common">Mycobacterium mucogenicum</name>
    <dbReference type="NCBI Taxonomy" id="56689"/>
    <lineage>
        <taxon>Bacteria</taxon>
        <taxon>Bacillati</taxon>
        <taxon>Actinomycetota</taxon>
        <taxon>Actinomycetes</taxon>
        <taxon>Mycobacteriales</taxon>
        <taxon>Mycobacteriaceae</taxon>
        <taxon>Mycolicibacterium</taxon>
    </lineage>
</organism>
<evidence type="ECO:0000256" key="1">
    <source>
        <dbReference type="SAM" id="MobiDB-lite"/>
    </source>
</evidence>
<comment type="caution">
    <text evidence="4">The sequence shown here is derived from an EMBL/GenBank/DDBJ whole genome shotgun (WGS) entry which is preliminary data.</text>
</comment>
<feature type="domain" description="Insertion element IS402-like" evidence="3">
    <location>
        <begin position="7"/>
        <end position="79"/>
    </location>
</feature>
<dbReference type="NCBIfam" id="NF033580">
    <property type="entry name" value="transpos_IS5_3"/>
    <property type="match status" value="1"/>
</dbReference>
<name>A0A4R5WNT3_MYCMU</name>
<dbReference type="Pfam" id="PF01609">
    <property type="entry name" value="DDE_Tnp_1"/>
    <property type="match status" value="1"/>
</dbReference>
<protein>
    <submittedName>
        <fullName evidence="4">IS5 family transposase</fullName>
    </submittedName>
</protein>
<dbReference type="PANTHER" id="PTHR30007:SF1">
    <property type="entry name" value="BLR1914 PROTEIN"/>
    <property type="match status" value="1"/>
</dbReference>
<dbReference type="AlphaFoldDB" id="A0A4R5WNT3"/>
<reference evidence="4 5" key="1">
    <citation type="submission" date="2019-01" db="EMBL/GenBank/DDBJ databases">
        <title>High-quality-draft genome sequences of five non-tuberculosis mycobacteriaceae isolated from a nosocomial environment.</title>
        <authorList>
            <person name="Tiago I."/>
            <person name="Alarico S."/>
            <person name="Pereira S.G."/>
            <person name="Coelho C."/>
            <person name="Maranha A."/>
            <person name="Empadinhas N."/>
        </authorList>
    </citation>
    <scope>NUCLEOTIDE SEQUENCE [LARGE SCALE GENOMIC DNA]</scope>
    <source>
        <strain evidence="4 5">24AIII</strain>
    </source>
</reference>
<evidence type="ECO:0000259" key="2">
    <source>
        <dbReference type="Pfam" id="PF01609"/>
    </source>
</evidence>
<dbReference type="PANTHER" id="PTHR30007">
    <property type="entry name" value="PHP DOMAIN PROTEIN"/>
    <property type="match status" value="1"/>
</dbReference>
<dbReference type="GO" id="GO:0004803">
    <property type="term" value="F:transposase activity"/>
    <property type="evidence" value="ECO:0007669"/>
    <property type="project" value="InterPro"/>
</dbReference>
<dbReference type="Pfam" id="PF13340">
    <property type="entry name" value="DUF4096"/>
    <property type="match status" value="1"/>
</dbReference>
<dbReference type="InterPro" id="IPR025161">
    <property type="entry name" value="IS402-like_dom"/>
</dbReference>
<evidence type="ECO:0000259" key="3">
    <source>
        <dbReference type="Pfam" id="PF13340"/>
    </source>
</evidence>
<evidence type="ECO:0000313" key="5">
    <source>
        <dbReference type="Proteomes" id="UP000294929"/>
    </source>
</evidence>
<dbReference type="InterPro" id="IPR002559">
    <property type="entry name" value="Transposase_11"/>
</dbReference>
<accession>A0A4R5WNT3</accession>
<dbReference type="Proteomes" id="UP000294929">
    <property type="component" value="Unassembled WGS sequence"/>
</dbReference>
<dbReference type="GO" id="GO:0006313">
    <property type="term" value="P:DNA transposition"/>
    <property type="evidence" value="ECO:0007669"/>
    <property type="project" value="InterPro"/>
</dbReference>